<accession>A0ACD5U7W4</accession>
<protein>
    <submittedName>
        <fullName evidence="1">Uncharacterized protein</fullName>
    </submittedName>
</protein>
<name>A0ACD5U7W4_AVESA</name>
<keyword evidence="2" id="KW-1185">Reference proteome</keyword>
<evidence type="ECO:0000313" key="1">
    <source>
        <dbReference type="EnsemblPlants" id="AVESA.00010b.r2.1DG0196040.1.CDS"/>
    </source>
</evidence>
<reference evidence="1" key="1">
    <citation type="submission" date="2021-05" db="EMBL/GenBank/DDBJ databases">
        <authorList>
            <person name="Scholz U."/>
            <person name="Mascher M."/>
            <person name="Fiebig A."/>
        </authorList>
    </citation>
    <scope>NUCLEOTIDE SEQUENCE [LARGE SCALE GENOMIC DNA]</scope>
</reference>
<proteinExistence type="predicted"/>
<evidence type="ECO:0000313" key="2">
    <source>
        <dbReference type="Proteomes" id="UP001732700"/>
    </source>
</evidence>
<dbReference type="Proteomes" id="UP001732700">
    <property type="component" value="Chromosome 1D"/>
</dbReference>
<organism evidence="1 2">
    <name type="scientific">Avena sativa</name>
    <name type="common">Oat</name>
    <dbReference type="NCBI Taxonomy" id="4498"/>
    <lineage>
        <taxon>Eukaryota</taxon>
        <taxon>Viridiplantae</taxon>
        <taxon>Streptophyta</taxon>
        <taxon>Embryophyta</taxon>
        <taxon>Tracheophyta</taxon>
        <taxon>Spermatophyta</taxon>
        <taxon>Magnoliopsida</taxon>
        <taxon>Liliopsida</taxon>
        <taxon>Poales</taxon>
        <taxon>Poaceae</taxon>
        <taxon>BOP clade</taxon>
        <taxon>Pooideae</taxon>
        <taxon>Poodae</taxon>
        <taxon>Poeae</taxon>
        <taxon>Poeae Chloroplast Group 1 (Aveneae type)</taxon>
        <taxon>Aveninae</taxon>
        <taxon>Avena</taxon>
    </lineage>
</organism>
<sequence>MAAAPSPALITLLLVLLQLSACRSSSPSPAPAADGSHTDLSALWAFKAHLADPLGVLADNWTGTSFCHWVGVSCSHRRRRVTALSLWGMPLSGPLAPHLGNLSFLSFLNITYANLTGSIPPELGRLGRLKYLKLKGNSLSNAIPTTLGNLTRLEHLSLGTNHLTGQIPHDMFMRMPKLQGVSLYENRLSGEIPPYLFNNTPSLTYIYFDTNSLSGQIPPQLLLHLHNLTEIWLYNNSLSGQIPPYLFNNTPLERLFLQNNNLEGNVGFLSTLSNCRTIDIEGNSFTGSLPDNMENLTSHLVTFTAGYKLTGGLRAAVSNMSSLQSLDFCNNRLTEPIPKSIGMIKNLAWLDLSGNEILGKIPAEMGMLVNLQRLFLQGNKLFGSIPSSLGNLSRLEKVDLSNNKLSSIIPASIFQLDKLVILDLSSNSLDGTLPMNIYGLTQTYQMDISSNLLKGSIPESIGQLRMLTYLNLSHNLFGGLMPDPLQKLTSLASLDLSFNNISGTIPMFLANFTALTTLNLSFNMLEGQIPVGGVFANLSLQSLIGNAGLCGDLRLEFVSYVDKSHASSRHLLRFLLPIATIAVGSIAIFLHLWSRKNLKNMEDMRNSFDSADSIGHQIVTYREIARATNNFDEDNILGSGSFGKVFKGDLDGLVVAIKVLDMQVEQAKRSFDAECRVLRMERHRNLIRIVNTCSNLEFKALVLQYMPNESLEKLLHHPKYKMHLGFLERIGIMLDVSMAMEYLHNDQYEMILHCDLKPSNVLFDEDMTAHVADFGIARLLLCDNNSMLCASMPGTVGYMAPEYGSLGKASRKSDVFSYGIMLLEVFTRKRPTDAMFGGELTLRSWVHHAFPMELVHVVDDQLLQRPASSSSYNLNDGLLASVFELGLLCSCDSPDHRMTMSDVAVCLKKIK</sequence>
<reference evidence="1" key="2">
    <citation type="submission" date="2025-09" db="UniProtKB">
        <authorList>
            <consortium name="EnsemblPlants"/>
        </authorList>
    </citation>
    <scope>IDENTIFICATION</scope>
</reference>
<dbReference type="EnsemblPlants" id="AVESA.00010b.r2.1DG0196040.1">
    <property type="protein sequence ID" value="AVESA.00010b.r2.1DG0196040.1.CDS"/>
    <property type="gene ID" value="AVESA.00010b.r2.1DG0196040"/>
</dbReference>